<sequence>MIPQRTPDVKINRTNRLLDKVVVEVMNQFCQTSQPRFVLEAIWRVSLPPPLGTSQSPPHHHHVTNDSGPSIPPLCFQSVRHTDGISFRNISWKNDIWIHIWRGRFIHLFLSVLLLSFVCAVGDLLRYICIRIC</sequence>
<keyword evidence="1" id="KW-1133">Transmembrane helix</keyword>
<comment type="caution">
    <text evidence="2">The sequence shown here is derived from an EMBL/GenBank/DDBJ whole genome shotgun (WGS) entry which is preliminary data.</text>
</comment>
<dbReference type="Proteomes" id="UP001054837">
    <property type="component" value="Unassembled WGS sequence"/>
</dbReference>
<evidence type="ECO:0000313" key="2">
    <source>
        <dbReference type="EMBL" id="GIY05234.1"/>
    </source>
</evidence>
<keyword evidence="1" id="KW-0472">Membrane</keyword>
<evidence type="ECO:0000313" key="3">
    <source>
        <dbReference type="Proteomes" id="UP001054837"/>
    </source>
</evidence>
<protein>
    <submittedName>
        <fullName evidence="2">Uncharacterized protein</fullName>
    </submittedName>
</protein>
<reference evidence="2 3" key="1">
    <citation type="submission" date="2021-06" db="EMBL/GenBank/DDBJ databases">
        <title>Caerostris darwini draft genome.</title>
        <authorList>
            <person name="Kono N."/>
            <person name="Arakawa K."/>
        </authorList>
    </citation>
    <scope>NUCLEOTIDE SEQUENCE [LARGE SCALE GENOMIC DNA]</scope>
</reference>
<dbReference type="AlphaFoldDB" id="A0AAV4Q9E1"/>
<feature type="transmembrane region" description="Helical" evidence="1">
    <location>
        <begin position="105"/>
        <end position="128"/>
    </location>
</feature>
<keyword evidence="3" id="KW-1185">Reference proteome</keyword>
<evidence type="ECO:0000256" key="1">
    <source>
        <dbReference type="SAM" id="Phobius"/>
    </source>
</evidence>
<dbReference type="EMBL" id="BPLQ01004066">
    <property type="protein sequence ID" value="GIY05234.1"/>
    <property type="molecule type" value="Genomic_DNA"/>
</dbReference>
<keyword evidence="1" id="KW-0812">Transmembrane</keyword>
<gene>
    <name evidence="2" type="ORF">CDAR_586541</name>
</gene>
<organism evidence="2 3">
    <name type="scientific">Caerostris darwini</name>
    <dbReference type="NCBI Taxonomy" id="1538125"/>
    <lineage>
        <taxon>Eukaryota</taxon>
        <taxon>Metazoa</taxon>
        <taxon>Ecdysozoa</taxon>
        <taxon>Arthropoda</taxon>
        <taxon>Chelicerata</taxon>
        <taxon>Arachnida</taxon>
        <taxon>Araneae</taxon>
        <taxon>Araneomorphae</taxon>
        <taxon>Entelegynae</taxon>
        <taxon>Araneoidea</taxon>
        <taxon>Araneidae</taxon>
        <taxon>Caerostris</taxon>
    </lineage>
</organism>
<name>A0AAV4Q9E1_9ARAC</name>
<accession>A0AAV4Q9E1</accession>
<proteinExistence type="predicted"/>